<sequence length="303" mass="33165">MEPLERGSFHERPSFNQADEPRGDPSQPTNDKLYSPSVNNDVSVNDAQNVVGVRTEPVVQVLEQSNAEHDNLSVDAGRTQVGVQGMEQGEVKGRVCSHLDMENTGEGSVQHVDRIVPPTIDENYNRREATERLVQHGVGASSFGVYGNHNAISTGQQEQNKEVDNVVGDAGTTPTAATMGHSPGRSLEEFSRWLMEDDIDNGTGGVAQPGAGAYTEEVRSIRLKLLIPKGRAGAPTSDSGSPSSRLMRFQGKLIFNTDMEYHTSLTAIISYLCLNCTSRDIVYWNRYSNFLAELFSLLHSKIN</sequence>
<feature type="compositionally biased region" description="Basic and acidic residues" evidence="1">
    <location>
        <begin position="1"/>
        <end position="23"/>
    </location>
</feature>
<comment type="caution">
    <text evidence="2">The sequence shown here is derived from an EMBL/GenBank/DDBJ whole genome shotgun (WGS) entry which is preliminary data.</text>
</comment>
<dbReference type="AlphaFoldDB" id="A0A835IZT0"/>
<evidence type="ECO:0000256" key="1">
    <source>
        <dbReference type="SAM" id="MobiDB-lite"/>
    </source>
</evidence>
<feature type="region of interest" description="Disordered" evidence="1">
    <location>
        <begin position="1"/>
        <end position="44"/>
    </location>
</feature>
<dbReference type="EMBL" id="JADGMS010000019">
    <property type="protein sequence ID" value="KAF9660868.1"/>
    <property type="molecule type" value="Genomic_DNA"/>
</dbReference>
<protein>
    <submittedName>
        <fullName evidence="2">Uncharacterized protein</fullName>
    </submittedName>
</protein>
<accession>A0A835IZT0</accession>
<dbReference type="OrthoDB" id="736010at2759"/>
<gene>
    <name evidence="2" type="ORF">SADUNF_Sadunf19G0008500</name>
</gene>
<evidence type="ECO:0000313" key="3">
    <source>
        <dbReference type="Proteomes" id="UP000657918"/>
    </source>
</evidence>
<reference evidence="2 3" key="1">
    <citation type="submission" date="2020-10" db="EMBL/GenBank/DDBJ databases">
        <title>Plant Genome Project.</title>
        <authorList>
            <person name="Zhang R.-G."/>
        </authorList>
    </citation>
    <scope>NUCLEOTIDE SEQUENCE [LARGE SCALE GENOMIC DNA]</scope>
    <source>
        <strain evidence="2">FAFU-HL-1</strain>
        <tissue evidence="2">Leaf</tissue>
    </source>
</reference>
<feature type="compositionally biased region" description="Polar residues" evidence="1">
    <location>
        <begin position="26"/>
        <end position="44"/>
    </location>
</feature>
<name>A0A835IZT0_9ROSI</name>
<dbReference type="Proteomes" id="UP000657918">
    <property type="component" value="Unassembled WGS sequence"/>
</dbReference>
<evidence type="ECO:0000313" key="2">
    <source>
        <dbReference type="EMBL" id="KAF9660868.1"/>
    </source>
</evidence>
<keyword evidence="3" id="KW-1185">Reference proteome</keyword>
<organism evidence="2 3">
    <name type="scientific">Salix dunnii</name>
    <dbReference type="NCBI Taxonomy" id="1413687"/>
    <lineage>
        <taxon>Eukaryota</taxon>
        <taxon>Viridiplantae</taxon>
        <taxon>Streptophyta</taxon>
        <taxon>Embryophyta</taxon>
        <taxon>Tracheophyta</taxon>
        <taxon>Spermatophyta</taxon>
        <taxon>Magnoliopsida</taxon>
        <taxon>eudicotyledons</taxon>
        <taxon>Gunneridae</taxon>
        <taxon>Pentapetalae</taxon>
        <taxon>rosids</taxon>
        <taxon>fabids</taxon>
        <taxon>Malpighiales</taxon>
        <taxon>Salicaceae</taxon>
        <taxon>Saliceae</taxon>
        <taxon>Salix</taxon>
    </lineage>
</organism>
<proteinExistence type="predicted"/>